<gene>
    <name evidence="1" type="ORF">URODEC1_LOCUS124061</name>
</gene>
<accession>A0ABC9HA09</accession>
<proteinExistence type="predicted"/>
<keyword evidence="2" id="KW-1185">Reference proteome</keyword>
<organism evidence="1 2">
    <name type="scientific">Urochloa decumbens</name>
    <dbReference type="NCBI Taxonomy" id="240449"/>
    <lineage>
        <taxon>Eukaryota</taxon>
        <taxon>Viridiplantae</taxon>
        <taxon>Streptophyta</taxon>
        <taxon>Embryophyta</taxon>
        <taxon>Tracheophyta</taxon>
        <taxon>Spermatophyta</taxon>
        <taxon>Magnoliopsida</taxon>
        <taxon>Liliopsida</taxon>
        <taxon>Poales</taxon>
        <taxon>Poaceae</taxon>
        <taxon>PACMAD clade</taxon>
        <taxon>Panicoideae</taxon>
        <taxon>Panicodae</taxon>
        <taxon>Paniceae</taxon>
        <taxon>Melinidinae</taxon>
        <taxon>Urochloa</taxon>
    </lineage>
</organism>
<dbReference type="Proteomes" id="UP001497457">
    <property type="component" value="Unassembled WGS sequence"/>
</dbReference>
<evidence type="ECO:0000313" key="2">
    <source>
        <dbReference type="Proteomes" id="UP001497457"/>
    </source>
</evidence>
<evidence type="ECO:0000313" key="1">
    <source>
        <dbReference type="EMBL" id="CAM0151033.1"/>
    </source>
</evidence>
<dbReference type="AlphaFoldDB" id="A0ABC9HA09"/>
<sequence>MIKLKPHQLQHYCYLQETNGLMTYHSVEQQCYQHTQDSNPCKQAALSVVPTICGGNVSLRDICARKPQLAFLALTGEQTWWVLAKEVDVAEHCRCTGIAVIIEVHIKWARKFLESGTALAGRKFWPFALACDDCIVLEFKVHRAI</sequence>
<name>A0ABC9HA09_9POAL</name>
<dbReference type="EMBL" id="CAXIPR030004306">
    <property type="protein sequence ID" value="CAM0151033.1"/>
    <property type="molecule type" value="Genomic_DNA"/>
</dbReference>
<comment type="caution">
    <text evidence="1">The sequence shown here is derived from an EMBL/GenBank/DDBJ whole genome shotgun (WGS) entry which is preliminary data.</text>
</comment>
<protein>
    <submittedName>
        <fullName evidence="1">Uncharacterized protein</fullName>
    </submittedName>
</protein>
<reference evidence="1 2" key="1">
    <citation type="submission" date="2024-10" db="EMBL/GenBank/DDBJ databases">
        <authorList>
            <person name="Ryan C."/>
        </authorList>
    </citation>
    <scope>NUCLEOTIDE SEQUENCE [LARGE SCALE GENOMIC DNA]</scope>
</reference>